<evidence type="ECO:0000313" key="12">
    <source>
        <dbReference type="Proteomes" id="UP000799778"/>
    </source>
</evidence>
<proteinExistence type="inferred from homology"/>
<feature type="domain" description="FHA" evidence="9">
    <location>
        <begin position="60"/>
        <end position="103"/>
    </location>
</feature>
<gene>
    <name evidence="11" type="ORF">BU24DRAFT_458146</name>
</gene>
<dbReference type="SUPFAM" id="SSF56112">
    <property type="entry name" value="Protein kinase-like (PK-like)"/>
    <property type="match status" value="1"/>
</dbReference>
<evidence type="ECO:0000256" key="8">
    <source>
        <dbReference type="SAM" id="MobiDB-lite"/>
    </source>
</evidence>
<sequence length="504" mass="55995">MPRPYPHEHALFSLRPYNGNELARRIIDHPNNSHNVSLCDGIPALDVGFHLRRNSSSTLAELGRHQHADIYLDGAHFSRTQCSFEIVVDTGVIMLHDRSSGGTTQCHASDGDDAAPFQYGRAQRKVLVQKDFNTVIGMGGTWNDLLQFELEWHRTPAETAEAIRKYNAQGYDVVENPRLATTRPATPPGRSAPIRCLRVHKLGSGSFGTVHKAIDVDSGEAMAVKTIKRPTGEQQQAKWEKMLEREVEILRKTKHSHIVEYIWAQVQGTGVAIFMSLKEGNLQSLIERGDHKPGIIADSVLPQMLQALDCIASNRIVHRDVKPENILYVTDRNDQSGFRFQLGDFGFAKSIADPASVAGTYIFMPPELFQGGSNTTKLDVWSLFVTMMWTLDTQGFRQNQNYYQSQPATVVQGLVRLVASPGGELSRIQRMAMFDPDHRASAAEMLVDLFPGIPLSNPQHAVPHTPIAPVEAPNPAPYALTPPVTRSKTREMQRNAAAAQHHVE</sequence>
<dbReference type="SMART" id="SM00220">
    <property type="entry name" value="S_TKc"/>
    <property type="match status" value="1"/>
</dbReference>
<keyword evidence="12" id="KW-1185">Reference proteome</keyword>
<dbReference type="OrthoDB" id="4062651at2759"/>
<dbReference type="Proteomes" id="UP000799778">
    <property type="component" value="Unassembled WGS sequence"/>
</dbReference>
<organism evidence="11 12">
    <name type="scientific">Aaosphaeria arxii CBS 175.79</name>
    <dbReference type="NCBI Taxonomy" id="1450172"/>
    <lineage>
        <taxon>Eukaryota</taxon>
        <taxon>Fungi</taxon>
        <taxon>Dikarya</taxon>
        <taxon>Ascomycota</taxon>
        <taxon>Pezizomycotina</taxon>
        <taxon>Dothideomycetes</taxon>
        <taxon>Pleosporomycetidae</taxon>
        <taxon>Pleosporales</taxon>
        <taxon>Pleosporales incertae sedis</taxon>
        <taxon>Aaosphaeria</taxon>
    </lineage>
</organism>
<dbReference type="PROSITE" id="PS00107">
    <property type="entry name" value="PROTEIN_KINASE_ATP"/>
    <property type="match status" value="1"/>
</dbReference>
<evidence type="ECO:0000256" key="5">
    <source>
        <dbReference type="ARBA" id="ARBA00022777"/>
    </source>
</evidence>
<dbReference type="InterPro" id="IPR000719">
    <property type="entry name" value="Prot_kinase_dom"/>
</dbReference>
<evidence type="ECO:0000256" key="2">
    <source>
        <dbReference type="ARBA" id="ARBA00010886"/>
    </source>
</evidence>
<feature type="domain" description="Protein kinase" evidence="10">
    <location>
        <begin position="196"/>
        <end position="451"/>
    </location>
</feature>
<dbReference type="PROSITE" id="PS50006">
    <property type="entry name" value="FHA_DOMAIN"/>
    <property type="match status" value="1"/>
</dbReference>
<dbReference type="Pfam" id="PF00069">
    <property type="entry name" value="Pkinase"/>
    <property type="match status" value="1"/>
</dbReference>
<evidence type="ECO:0000256" key="1">
    <source>
        <dbReference type="ARBA" id="ARBA00005575"/>
    </source>
</evidence>
<dbReference type="GO" id="GO:0004674">
    <property type="term" value="F:protein serine/threonine kinase activity"/>
    <property type="evidence" value="ECO:0007669"/>
    <property type="project" value="TreeGrafter"/>
</dbReference>
<dbReference type="InterPro" id="IPR017441">
    <property type="entry name" value="Protein_kinase_ATP_BS"/>
</dbReference>
<keyword evidence="6 7" id="KW-0067">ATP-binding</keyword>
<dbReference type="InterPro" id="IPR000253">
    <property type="entry name" value="FHA_dom"/>
</dbReference>
<dbReference type="PROSITE" id="PS50011">
    <property type="entry name" value="PROTEIN_KINASE_DOM"/>
    <property type="match status" value="1"/>
</dbReference>
<accession>A0A6A5Y9K8</accession>
<reference evidence="11" key="1">
    <citation type="journal article" date="2020" name="Stud. Mycol.">
        <title>101 Dothideomycetes genomes: a test case for predicting lifestyles and emergence of pathogens.</title>
        <authorList>
            <person name="Haridas S."/>
            <person name="Albert R."/>
            <person name="Binder M."/>
            <person name="Bloem J."/>
            <person name="Labutti K."/>
            <person name="Salamov A."/>
            <person name="Andreopoulos B."/>
            <person name="Baker S."/>
            <person name="Barry K."/>
            <person name="Bills G."/>
            <person name="Bluhm B."/>
            <person name="Cannon C."/>
            <person name="Castanera R."/>
            <person name="Culley D."/>
            <person name="Daum C."/>
            <person name="Ezra D."/>
            <person name="Gonzalez J."/>
            <person name="Henrissat B."/>
            <person name="Kuo A."/>
            <person name="Liang C."/>
            <person name="Lipzen A."/>
            <person name="Lutzoni F."/>
            <person name="Magnuson J."/>
            <person name="Mondo S."/>
            <person name="Nolan M."/>
            <person name="Ohm R."/>
            <person name="Pangilinan J."/>
            <person name="Park H.-J."/>
            <person name="Ramirez L."/>
            <person name="Alfaro M."/>
            <person name="Sun H."/>
            <person name="Tritt A."/>
            <person name="Yoshinaga Y."/>
            <person name="Zwiers L.-H."/>
            <person name="Turgeon B."/>
            <person name="Goodwin S."/>
            <person name="Spatafora J."/>
            <person name="Crous P."/>
            <person name="Grigoriev I."/>
        </authorList>
    </citation>
    <scope>NUCLEOTIDE SEQUENCE</scope>
    <source>
        <strain evidence="11">CBS 175.79</strain>
    </source>
</reference>
<dbReference type="RefSeq" id="XP_033390614.1">
    <property type="nucleotide sequence ID" value="XM_033531598.1"/>
</dbReference>
<evidence type="ECO:0000256" key="7">
    <source>
        <dbReference type="PROSITE-ProRule" id="PRU10141"/>
    </source>
</evidence>
<dbReference type="EMBL" id="ML978066">
    <property type="protein sequence ID" value="KAF2022275.1"/>
    <property type="molecule type" value="Genomic_DNA"/>
</dbReference>
<dbReference type="PANTHER" id="PTHR43671">
    <property type="entry name" value="SERINE/THREONINE-PROTEIN KINASE NEK"/>
    <property type="match status" value="1"/>
</dbReference>
<keyword evidence="3" id="KW-0808">Transferase</keyword>
<dbReference type="InterPro" id="IPR050660">
    <property type="entry name" value="NEK_Ser/Thr_kinase"/>
</dbReference>
<dbReference type="PANTHER" id="PTHR43671:SF103">
    <property type="entry name" value="KINASE, PUTATIVE-RELATED"/>
    <property type="match status" value="1"/>
</dbReference>
<dbReference type="InterPro" id="IPR011009">
    <property type="entry name" value="Kinase-like_dom_sf"/>
</dbReference>
<comment type="similarity">
    <text evidence="2">Belongs to the protein kinase superfamily. NEK Ser/Thr protein kinase family. NIMA subfamily.</text>
</comment>
<evidence type="ECO:0000256" key="6">
    <source>
        <dbReference type="ARBA" id="ARBA00022840"/>
    </source>
</evidence>
<dbReference type="InterPro" id="IPR008271">
    <property type="entry name" value="Ser/Thr_kinase_AS"/>
</dbReference>
<evidence type="ECO:0000256" key="3">
    <source>
        <dbReference type="ARBA" id="ARBA00022679"/>
    </source>
</evidence>
<name>A0A6A5Y9K8_9PLEO</name>
<feature type="binding site" evidence="7">
    <location>
        <position position="225"/>
    </location>
    <ligand>
        <name>ATP</name>
        <dbReference type="ChEBI" id="CHEBI:30616"/>
    </ligand>
</feature>
<dbReference type="GO" id="GO:0005524">
    <property type="term" value="F:ATP binding"/>
    <property type="evidence" value="ECO:0007669"/>
    <property type="project" value="UniProtKB-UniRule"/>
</dbReference>
<keyword evidence="5 11" id="KW-0418">Kinase</keyword>
<evidence type="ECO:0000313" key="11">
    <source>
        <dbReference type="EMBL" id="KAF2022275.1"/>
    </source>
</evidence>
<evidence type="ECO:0000259" key="9">
    <source>
        <dbReference type="PROSITE" id="PS50006"/>
    </source>
</evidence>
<dbReference type="GeneID" id="54288995"/>
<evidence type="ECO:0000259" key="10">
    <source>
        <dbReference type="PROSITE" id="PS50011"/>
    </source>
</evidence>
<dbReference type="PROSITE" id="PS00108">
    <property type="entry name" value="PROTEIN_KINASE_ST"/>
    <property type="match status" value="1"/>
</dbReference>
<evidence type="ECO:0000256" key="4">
    <source>
        <dbReference type="ARBA" id="ARBA00022741"/>
    </source>
</evidence>
<feature type="region of interest" description="Disordered" evidence="8">
    <location>
        <begin position="483"/>
        <end position="504"/>
    </location>
</feature>
<dbReference type="AlphaFoldDB" id="A0A6A5Y9K8"/>
<dbReference type="Gene3D" id="1.10.510.10">
    <property type="entry name" value="Transferase(Phosphotransferase) domain 1"/>
    <property type="match status" value="1"/>
</dbReference>
<comment type="similarity">
    <text evidence="1">Belongs to the protein kinase superfamily. CAMK Ser/Thr protein kinase family. CHEK2 subfamily.</text>
</comment>
<keyword evidence="4 7" id="KW-0547">Nucleotide-binding</keyword>
<protein>
    <submittedName>
        <fullName evidence="11">Kinase-like protein</fullName>
    </submittedName>
</protein>